<comment type="caution">
    <text evidence="2">The sequence shown here is derived from an EMBL/GenBank/DDBJ whole genome shotgun (WGS) entry which is preliminary data.</text>
</comment>
<dbReference type="AlphaFoldDB" id="A0AAV9G5P8"/>
<proteinExistence type="predicted"/>
<feature type="region of interest" description="Disordered" evidence="1">
    <location>
        <begin position="367"/>
        <end position="392"/>
    </location>
</feature>
<evidence type="ECO:0000256" key="1">
    <source>
        <dbReference type="SAM" id="MobiDB-lite"/>
    </source>
</evidence>
<dbReference type="Proteomes" id="UP001321760">
    <property type="component" value="Unassembled WGS sequence"/>
</dbReference>
<accession>A0AAV9G5P8</accession>
<gene>
    <name evidence="2" type="ORF">QBC34DRAFT_475374</name>
</gene>
<evidence type="ECO:0000313" key="2">
    <source>
        <dbReference type="EMBL" id="KAK4444109.1"/>
    </source>
</evidence>
<name>A0AAV9G5P8_9PEZI</name>
<organism evidence="2 3">
    <name type="scientific">Podospora aff. communis PSN243</name>
    <dbReference type="NCBI Taxonomy" id="3040156"/>
    <lineage>
        <taxon>Eukaryota</taxon>
        <taxon>Fungi</taxon>
        <taxon>Dikarya</taxon>
        <taxon>Ascomycota</taxon>
        <taxon>Pezizomycotina</taxon>
        <taxon>Sordariomycetes</taxon>
        <taxon>Sordariomycetidae</taxon>
        <taxon>Sordariales</taxon>
        <taxon>Podosporaceae</taxon>
        <taxon>Podospora</taxon>
    </lineage>
</organism>
<keyword evidence="3" id="KW-1185">Reference proteome</keyword>
<reference evidence="2" key="2">
    <citation type="submission" date="2023-05" db="EMBL/GenBank/DDBJ databases">
        <authorList>
            <consortium name="Lawrence Berkeley National Laboratory"/>
            <person name="Steindorff A."/>
            <person name="Hensen N."/>
            <person name="Bonometti L."/>
            <person name="Westerberg I."/>
            <person name="Brannstrom I.O."/>
            <person name="Guillou S."/>
            <person name="Cros-Aarteil S."/>
            <person name="Calhoun S."/>
            <person name="Haridas S."/>
            <person name="Kuo A."/>
            <person name="Mondo S."/>
            <person name="Pangilinan J."/>
            <person name="Riley R."/>
            <person name="Labutti K."/>
            <person name="Andreopoulos B."/>
            <person name="Lipzen A."/>
            <person name="Chen C."/>
            <person name="Yanf M."/>
            <person name="Daum C."/>
            <person name="Ng V."/>
            <person name="Clum A."/>
            <person name="Ohm R."/>
            <person name="Martin F."/>
            <person name="Silar P."/>
            <person name="Natvig D."/>
            <person name="Lalanne C."/>
            <person name="Gautier V."/>
            <person name="Ament-Velasquez S.L."/>
            <person name="Kruys A."/>
            <person name="Hutchinson M.I."/>
            <person name="Powell A.J."/>
            <person name="Barry K."/>
            <person name="Miller A.N."/>
            <person name="Grigoriev I.V."/>
            <person name="Debuchy R."/>
            <person name="Gladieux P."/>
            <person name="Thoren M.H."/>
            <person name="Johannesson H."/>
        </authorList>
    </citation>
    <scope>NUCLEOTIDE SEQUENCE</scope>
    <source>
        <strain evidence="2">PSN243</strain>
    </source>
</reference>
<evidence type="ECO:0000313" key="3">
    <source>
        <dbReference type="Proteomes" id="UP001321760"/>
    </source>
</evidence>
<reference evidence="2" key="1">
    <citation type="journal article" date="2023" name="Mol. Phylogenet. Evol.">
        <title>Genome-scale phylogeny and comparative genomics of the fungal order Sordariales.</title>
        <authorList>
            <person name="Hensen N."/>
            <person name="Bonometti L."/>
            <person name="Westerberg I."/>
            <person name="Brannstrom I.O."/>
            <person name="Guillou S."/>
            <person name="Cros-Aarteil S."/>
            <person name="Calhoun S."/>
            <person name="Haridas S."/>
            <person name="Kuo A."/>
            <person name="Mondo S."/>
            <person name="Pangilinan J."/>
            <person name="Riley R."/>
            <person name="LaButti K."/>
            <person name="Andreopoulos B."/>
            <person name="Lipzen A."/>
            <person name="Chen C."/>
            <person name="Yan M."/>
            <person name="Daum C."/>
            <person name="Ng V."/>
            <person name="Clum A."/>
            <person name="Steindorff A."/>
            <person name="Ohm R.A."/>
            <person name="Martin F."/>
            <person name="Silar P."/>
            <person name="Natvig D.O."/>
            <person name="Lalanne C."/>
            <person name="Gautier V."/>
            <person name="Ament-Velasquez S.L."/>
            <person name="Kruys A."/>
            <person name="Hutchinson M.I."/>
            <person name="Powell A.J."/>
            <person name="Barry K."/>
            <person name="Miller A.N."/>
            <person name="Grigoriev I.V."/>
            <person name="Debuchy R."/>
            <person name="Gladieux P."/>
            <person name="Hiltunen Thoren M."/>
            <person name="Johannesson H."/>
        </authorList>
    </citation>
    <scope>NUCLEOTIDE SEQUENCE</scope>
    <source>
        <strain evidence="2">PSN243</strain>
    </source>
</reference>
<sequence length="610" mass="67812">MARRDTAVEDRIKRLETVFNDIVDLQIDDMAEAAVSEGRGEHILFIYDEVAKRLNYASYMDYLREFDEFERSRDSNSSGVAELRDEAELCGTVLLAAMSGAGLTPLLEWGVRSNTKSFGSPYKYAFNPKARATIKAQVYLQRGRQEIHRKVFREEISFDEGVRRMGVYDRMAGEALKQADLLKVHSSRIPPADQALFTAEMRRMRSKTHTMRNTAALLGDITAKGLEVFDFFGSLVSVIQGERAKDDIEKSIEDSVWMRFVWYRYKYQFEIWRTFETQITAAAGIWVALHDNANGTSTCYAGADATLAAQSDLITGRMLEAYANLTDDVVYQRIKGVDAAQGHASTPFDPSKDRLWAILRSKGLLTPTDSEDNSTQTDNIFEDTPGSLLAPSQTNGTNIRYAEFGNGAGAIWKLTGPFWSVQLAKTSRGQPARHRLVQLERKPTKVLFRLDATEGVPPTETVLVTLNVAAGVGELSWPGLGTLALDVDTPSNLIPTNGWTLFWTQSNLAGLTPTSLTPQSFQQCSLQAGWAATVWKDQARSNIVEVARNKTYVAGATVVEFEGEIFETLPAFAIDLAAGTIKYGERVPVGDVHRTSALDRESMMPRVYVE</sequence>
<dbReference type="EMBL" id="MU865981">
    <property type="protein sequence ID" value="KAK4444109.1"/>
    <property type="molecule type" value="Genomic_DNA"/>
</dbReference>
<protein>
    <submittedName>
        <fullName evidence="2">Uncharacterized protein</fullName>
    </submittedName>
</protein>